<evidence type="ECO:0000259" key="9">
    <source>
        <dbReference type="Pfam" id="PF01379"/>
    </source>
</evidence>
<dbReference type="SUPFAM" id="SSF53850">
    <property type="entry name" value="Periplasmic binding protein-like II"/>
    <property type="match status" value="1"/>
</dbReference>
<evidence type="ECO:0000256" key="4">
    <source>
        <dbReference type="ARBA" id="ARBA00005638"/>
    </source>
</evidence>
<protein>
    <recommendedName>
        <fullName evidence="5">hydroxymethylbilane synthase</fullName>
        <ecNumber evidence="5">2.5.1.61</ecNumber>
    </recommendedName>
    <alternativeName>
        <fullName evidence="8">Hydroxymethylbilane synthase</fullName>
    </alternativeName>
</protein>
<dbReference type="GO" id="GO:0004418">
    <property type="term" value="F:hydroxymethylbilane synthase activity"/>
    <property type="evidence" value="ECO:0007669"/>
    <property type="project" value="UniProtKB-EC"/>
</dbReference>
<sequence>MVIRKVKIGSRGSPLALWQANWVKDLLLKQHSDLTVDIKIIKTSGDKIQDVSLAKIGGKGLFVKEIEEGLLNRDVDFAVHSMKDMPITFPINLCIACVVKRENPFDALISRNDIKLADLPKGAKIGTGSLRRISQLLNYRPDFKLIPLRGNLETRLKKLDTEGLDAIILAAAGLIRLGWDNRITEIIPSDILLPAMGQGAVGIEARKNDVENQILLADMDDEDTHYALDAERALVSQLEGGCNVPIGAFATLDADQITLTGLVASLDGK</sequence>
<dbReference type="AlphaFoldDB" id="A0A381XQV2"/>
<dbReference type="Gene3D" id="3.40.190.10">
    <property type="entry name" value="Periplasmic binding protein-like II"/>
    <property type="match status" value="2"/>
</dbReference>
<dbReference type="InterPro" id="IPR036803">
    <property type="entry name" value="Porphobilinogen_deaminase_C_sf"/>
</dbReference>
<dbReference type="InterPro" id="IPR000860">
    <property type="entry name" value="HemC"/>
</dbReference>
<evidence type="ECO:0000256" key="7">
    <source>
        <dbReference type="ARBA" id="ARBA00023244"/>
    </source>
</evidence>
<dbReference type="Pfam" id="PF01379">
    <property type="entry name" value="Porphobil_deam"/>
    <property type="match status" value="1"/>
</dbReference>
<dbReference type="HAMAP" id="MF_00260">
    <property type="entry name" value="Porphobil_deam"/>
    <property type="match status" value="1"/>
</dbReference>
<evidence type="ECO:0000256" key="8">
    <source>
        <dbReference type="ARBA" id="ARBA00033064"/>
    </source>
</evidence>
<comment type="similarity">
    <text evidence="4">Belongs to the HMBS family.</text>
</comment>
<dbReference type="FunFam" id="3.40.190.10:FF:000005">
    <property type="entry name" value="Porphobilinogen deaminase"/>
    <property type="match status" value="1"/>
</dbReference>
<evidence type="ECO:0000256" key="1">
    <source>
        <dbReference type="ARBA" id="ARBA00001916"/>
    </source>
</evidence>
<comment type="cofactor">
    <cofactor evidence="1">
        <name>dipyrromethane</name>
        <dbReference type="ChEBI" id="CHEBI:60342"/>
    </cofactor>
</comment>
<feature type="non-terminal residue" evidence="11">
    <location>
        <position position="269"/>
    </location>
</feature>
<feature type="domain" description="Porphobilinogen deaminase C-terminal" evidence="10">
    <location>
        <begin position="229"/>
        <end position="268"/>
    </location>
</feature>
<evidence type="ECO:0000256" key="5">
    <source>
        <dbReference type="ARBA" id="ARBA00012655"/>
    </source>
</evidence>
<dbReference type="SUPFAM" id="SSF54782">
    <property type="entry name" value="Porphobilinogen deaminase (hydroxymethylbilane synthase), C-terminal domain"/>
    <property type="match status" value="1"/>
</dbReference>
<keyword evidence="6" id="KW-0808">Transferase</keyword>
<comment type="pathway">
    <text evidence="3">Porphyrin-containing compound metabolism; protoporphyrin-IX biosynthesis; coproporphyrinogen-III from 5-aminolevulinate: step 2/4.</text>
</comment>
<dbReference type="InterPro" id="IPR022418">
    <property type="entry name" value="Porphobilinogen_deaminase_C"/>
</dbReference>
<dbReference type="PANTHER" id="PTHR11557">
    <property type="entry name" value="PORPHOBILINOGEN DEAMINASE"/>
    <property type="match status" value="1"/>
</dbReference>
<dbReference type="FunFam" id="3.40.190.10:FF:000004">
    <property type="entry name" value="Porphobilinogen deaminase"/>
    <property type="match status" value="1"/>
</dbReference>
<evidence type="ECO:0000256" key="6">
    <source>
        <dbReference type="ARBA" id="ARBA00022679"/>
    </source>
</evidence>
<accession>A0A381XQV2</accession>
<organism evidence="11">
    <name type="scientific">marine metagenome</name>
    <dbReference type="NCBI Taxonomy" id="408172"/>
    <lineage>
        <taxon>unclassified sequences</taxon>
        <taxon>metagenomes</taxon>
        <taxon>ecological metagenomes</taxon>
    </lineage>
</organism>
<dbReference type="Gene3D" id="3.30.160.40">
    <property type="entry name" value="Porphobilinogen deaminase, C-terminal domain"/>
    <property type="match status" value="1"/>
</dbReference>
<gene>
    <name evidence="11" type="ORF">METZ01_LOCUS119959</name>
</gene>
<dbReference type="PANTHER" id="PTHR11557:SF0">
    <property type="entry name" value="PORPHOBILINOGEN DEAMINASE"/>
    <property type="match status" value="1"/>
</dbReference>
<dbReference type="EC" id="2.5.1.61" evidence="5"/>
<dbReference type="InterPro" id="IPR022417">
    <property type="entry name" value="Porphobilin_deaminase_N"/>
</dbReference>
<proteinExistence type="inferred from homology"/>
<dbReference type="GO" id="GO:0006783">
    <property type="term" value="P:heme biosynthetic process"/>
    <property type="evidence" value="ECO:0007669"/>
    <property type="project" value="TreeGrafter"/>
</dbReference>
<dbReference type="NCBIfam" id="TIGR00212">
    <property type="entry name" value="hemC"/>
    <property type="match status" value="1"/>
</dbReference>
<feature type="domain" description="Porphobilinogen deaminase N-terminal" evidence="9">
    <location>
        <begin position="6"/>
        <end position="211"/>
    </location>
</feature>
<evidence type="ECO:0000259" key="10">
    <source>
        <dbReference type="Pfam" id="PF03900"/>
    </source>
</evidence>
<comment type="function">
    <text evidence="2">Tetrapolymerization of the monopyrrole PBG into the hydroxymethylbilane pre-uroporphyrinogen in several discrete steps.</text>
</comment>
<evidence type="ECO:0000313" key="11">
    <source>
        <dbReference type="EMBL" id="SVA67105.1"/>
    </source>
</evidence>
<dbReference type="GO" id="GO:0005737">
    <property type="term" value="C:cytoplasm"/>
    <property type="evidence" value="ECO:0007669"/>
    <property type="project" value="TreeGrafter"/>
</dbReference>
<dbReference type="Pfam" id="PF03900">
    <property type="entry name" value="Porphobil_deamC"/>
    <property type="match status" value="1"/>
</dbReference>
<dbReference type="InterPro" id="IPR022419">
    <property type="entry name" value="Porphobilin_deaminase_cofac_BS"/>
</dbReference>
<dbReference type="EMBL" id="UINC01016043">
    <property type="protein sequence ID" value="SVA67105.1"/>
    <property type="molecule type" value="Genomic_DNA"/>
</dbReference>
<dbReference type="CDD" id="cd13646">
    <property type="entry name" value="PBP2_EcHMBS_like"/>
    <property type="match status" value="1"/>
</dbReference>
<dbReference type="PIRSF" id="PIRSF001438">
    <property type="entry name" value="4pyrrol_synth_OHMeBilane_synth"/>
    <property type="match status" value="1"/>
</dbReference>
<name>A0A381XQV2_9ZZZZ</name>
<evidence type="ECO:0000256" key="3">
    <source>
        <dbReference type="ARBA" id="ARBA00004735"/>
    </source>
</evidence>
<reference evidence="11" key="1">
    <citation type="submission" date="2018-05" db="EMBL/GenBank/DDBJ databases">
        <authorList>
            <person name="Lanie J.A."/>
            <person name="Ng W.-L."/>
            <person name="Kazmierczak K.M."/>
            <person name="Andrzejewski T.M."/>
            <person name="Davidsen T.M."/>
            <person name="Wayne K.J."/>
            <person name="Tettelin H."/>
            <person name="Glass J.I."/>
            <person name="Rusch D."/>
            <person name="Podicherti R."/>
            <person name="Tsui H.-C.T."/>
            <person name="Winkler M.E."/>
        </authorList>
    </citation>
    <scope>NUCLEOTIDE SEQUENCE</scope>
</reference>
<dbReference type="PRINTS" id="PR00151">
    <property type="entry name" value="PORPHBDMNASE"/>
</dbReference>
<keyword evidence="7" id="KW-0627">Porphyrin biosynthesis</keyword>
<evidence type="ECO:0000256" key="2">
    <source>
        <dbReference type="ARBA" id="ARBA00002869"/>
    </source>
</evidence>
<dbReference type="PROSITE" id="PS00533">
    <property type="entry name" value="PORPHOBILINOGEN_DEAM"/>
    <property type="match status" value="1"/>
</dbReference>